<dbReference type="EMBL" id="JAUSUV010000012">
    <property type="protein sequence ID" value="MDQ0418465.1"/>
    <property type="molecule type" value="Genomic_DNA"/>
</dbReference>
<dbReference type="SUPFAM" id="SSF56563">
    <property type="entry name" value="Major capsid protein gp5"/>
    <property type="match status" value="1"/>
</dbReference>
<keyword evidence="2" id="KW-1185">Reference proteome</keyword>
<accession>A0AAJ1WT66</accession>
<evidence type="ECO:0000313" key="1">
    <source>
        <dbReference type="EMBL" id="MDQ0418465.1"/>
    </source>
</evidence>
<reference evidence="1 2" key="1">
    <citation type="submission" date="2023-07" db="EMBL/GenBank/DDBJ databases">
        <title>Genomic Encyclopedia of Type Strains, Phase IV (KMG-IV): sequencing the most valuable type-strain genomes for metagenomic binning, comparative biology and taxonomic classification.</title>
        <authorList>
            <person name="Goeker M."/>
        </authorList>
    </citation>
    <scope>NUCLEOTIDE SEQUENCE [LARGE SCALE GENOMIC DNA]</scope>
    <source>
        <strain evidence="1 2">DSM 46876</strain>
    </source>
</reference>
<protein>
    <recommendedName>
        <fullName evidence="3">Phage major capsid protein</fullName>
    </recommendedName>
</protein>
<evidence type="ECO:0000313" key="2">
    <source>
        <dbReference type="Proteomes" id="UP001238450"/>
    </source>
</evidence>
<evidence type="ECO:0008006" key="3">
    <source>
        <dbReference type="Google" id="ProtNLM"/>
    </source>
</evidence>
<name>A0AAJ1WT66_9BACL</name>
<dbReference type="AlphaFoldDB" id="A0AAJ1WT66"/>
<comment type="caution">
    <text evidence="1">The sequence shown here is derived from an EMBL/GenBank/DDBJ whole genome shotgun (WGS) entry which is preliminary data.</text>
</comment>
<dbReference type="Proteomes" id="UP001238450">
    <property type="component" value="Unassembled WGS sequence"/>
</dbReference>
<dbReference type="RefSeq" id="WP_307254202.1">
    <property type="nucleotide sequence ID" value="NZ_JAUSUV010000012.1"/>
</dbReference>
<organism evidence="1 2">
    <name type="scientific">Croceifilum oryzae</name>
    <dbReference type="NCBI Taxonomy" id="1553429"/>
    <lineage>
        <taxon>Bacteria</taxon>
        <taxon>Bacillati</taxon>
        <taxon>Bacillota</taxon>
        <taxon>Bacilli</taxon>
        <taxon>Bacillales</taxon>
        <taxon>Thermoactinomycetaceae</taxon>
        <taxon>Croceifilum</taxon>
    </lineage>
</organism>
<proteinExistence type="predicted"/>
<sequence length="312" mass="34713">MDTQNILTKLNATIKAITRSDIGSSLLTPQKAQQFIRVVENSTPLLRSARRLDMNSHTREIDRVMFAGRILKKTGGEQKDISNEQKVTTAVNKLTSEELGGFVGLTDHTLEDNIERGKFEDTVLQLLGEASGRDLEYLYLAGDKSSPDELLSITDGWLKKSANRVTGVATAPNAGQFVNVEVESLLKKMLDACPKKYLTDLTQWRYYVTWDILDDYREKLGLRETALGDAAKTGAIELSYKGIKLEYVPQMPMGSALLAPPSNLVYGLYRDIKVEPDRVPKARRTDFVITTRTDCHFEDENASVVASGYGGE</sequence>
<gene>
    <name evidence="1" type="ORF">J2Z48_002657</name>
</gene>